<protein>
    <submittedName>
        <fullName evidence="3">Uncharacterized protein</fullName>
    </submittedName>
</protein>
<sequence length="144" mass="17161">MLLKLFTAVIIISISKVFLCIHYYNNRYYFEYYITVAGKPWWNDTKIKETNVTLSNANGSIVYGTEKNVKNGTQFSFWKYKDENKEIEDYSVRLDYNCSETPKNLIKKVPDDCTNFDTQLDKDYERKLKFDDFYCNLGYIYLSC</sequence>
<keyword evidence="2" id="KW-1185">Reference proteome</keyword>
<evidence type="ECO:0000313" key="2">
    <source>
        <dbReference type="Proteomes" id="UP000035680"/>
    </source>
</evidence>
<keyword evidence="1" id="KW-1133">Transmembrane helix</keyword>
<reference evidence="2" key="1">
    <citation type="submission" date="2014-07" db="EMBL/GenBank/DDBJ databases">
        <authorList>
            <person name="Martin A.A"/>
            <person name="De Silva N."/>
        </authorList>
    </citation>
    <scope>NUCLEOTIDE SEQUENCE</scope>
</reference>
<dbReference type="Proteomes" id="UP000035680">
    <property type="component" value="Unassembled WGS sequence"/>
</dbReference>
<organism evidence="2 3">
    <name type="scientific">Strongyloides venezuelensis</name>
    <name type="common">Threadworm</name>
    <dbReference type="NCBI Taxonomy" id="75913"/>
    <lineage>
        <taxon>Eukaryota</taxon>
        <taxon>Metazoa</taxon>
        <taxon>Ecdysozoa</taxon>
        <taxon>Nematoda</taxon>
        <taxon>Chromadorea</taxon>
        <taxon>Rhabditida</taxon>
        <taxon>Tylenchina</taxon>
        <taxon>Panagrolaimomorpha</taxon>
        <taxon>Strongyloidoidea</taxon>
        <taxon>Strongyloididae</taxon>
        <taxon>Strongyloides</taxon>
    </lineage>
</organism>
<dbReference type="AlphaFoldDB" id="A0A0K0F1G3"/>
<feature type="transmembrane region" description="Helical" evidence="1">
    <location>
        <begin position="6"/>
        <end position="24"/>
    </location>
</feature>
<reference evidence="3" key="2">
    <citation type="submission" date="2015-08" db="UniProtKB">
        <authorList>
            <consortium name="WormBaseParasite"/>
        </authorList>
    </citation>
    <scope>IDENTIFICATION</scope>
</reference>
<name>A0A0K0F1G3_STRVS</name>
<proteinExistence type="predicted"/>
<evidence type="ECO:0000313" key="3">
    <source>
        <dbReference type="WBParaSite" id="SVE_0263800.1"/>
    </source>
</evidence>
<accession>A0A0K0F1G3</accession>
<evidence type="ECO:0000256" key="1">
    <source>
        <dbReference type="SAM" id="Phobius"/>
    </source>
</evidence>
<dbReference type="WBParaSite" id="SVE_0263800.1">
    <property type="protein sequence ID" value="SVE_0263800.1"/>
    <property type="gene ID" value="SVE_0263800"/>
</dbReference>
<keyword evidence="1" id="KW-0472">Membrane</keyword>
<keyword evidence="1" id="KW-0812">Transmembrane</keyword>